<proteinExistence type="predicted"/>
<dbReference type="OrthoDB" id="4259138at2759"/>
<sequence>MRLSPSLPLFVSFYLLLLSFIGALAADQAVSADDAWHIKGGSTDGGCDIKGRKAIINKWNDESRDLAAHAYTAILQYSSDIFIRKACLTFFGLTTIKSNPTAPQNAKTLAKITRELEKLKDLFESNSERPKAGLFCSSQWLKLVSGGTDAVAYDFTGKQIFIDGKPQTVGEVYDEFIKPGQVPFWSEDLKGYDFSPAKNDDFCSKNPDTKGYTEDLNGYSPDSDDDDDDYEPVGGREPSVPSQI</sequence>
<dbReference type="EMBL" id="AYSA01000763">
    <property type="protein sequence ID" value="ESZ89826.1"/>
    <property type="molecule type" value="Genomic_DNA"/>
</dbReference>
<evidence type="ECO:0000313" key="4">
    <source>
        <dbReference type="Proteomes" id="UP000019487"/>
    </source>
</evidence>
<feature type="compositionally biased region" description="Acidic residues" evidence="1">
    <location>
        <begin position="222"/>
        <end position="231"/>
    </location>
</feature>
<keyword evidence="2" id="KW-0732">Signal</keyword>
<feature type="region of interest" description="Disordered" evidence="1">
    <location>
        <begin position="197"/>
        <end position="244"/>
    </location>
</feature>
<reference evidence="3 4" key="1">
    <citation type="journal article" date="2014" name="Genome Announc.">
        <title>Draft genome sequence of Sclerotinia borealis, a psychrophilic plant pathogenic fungus.</title>
        <authorList>
            <person name="Mardanov A.V."/>
            <person name="Beletsky A.V."/>
            <person name="Kadnikov V.V."/>
            <person name="Ignatov A.N."/>
            <person name="Ravin N.V."/>
        </authorList>
    </citation>
    <scope>NUCLEOTIDE SEQUENCE [LARGE SCALE GENOMIC DNA]</scope>
    <source>
        <strain evidence="4">F-4157</strain>
    </source>
</reference>
<name>W9C1S8_SCLBF</name>
<keyword evidence="4" id="KW-1185">Reference proteome</keyword>
<evidence type="ECO:0000256" key="2">
    <source>
        <dbReference type="SAM" id="SignalP"/>
    </source>
</evidence>
<accession>W9C1S8</accession>
<feature type="signal peptide" evidence="2">
    <location>
        <begin position="1"/>
        <end position="25"/>
    </location>
</feature>
<comment type="caution">
    <text evidence="3">The sequence shown here is derived from an EMBL/GenBank/DDBJ whole genome shotgun (WGS) entry which is preliminary data.</text>
</comment>
<feature type="chain" id="PRO_5004918700" evidence="2">
    <location>
        <begin position="26"/>
        <end position="244"/>
    </location>
</feature>
<protein>
    <submittedName>
        <fullName evidence="3">Uncharacterized protein</fullName>
    </submittedName>
</protein>
<dbReference type="AlphaFoldDB" id="W9C1S8"/>
<dbReference type="HOGENOM" id="CLU_1138574_0_0_1"/>
<evidence type="ECO:0000256" key="1">
    <source>
        <dbReference type="SAM" id="MobiDB-lite"/>
    </source>
</evidence>
<organism evidence="3 4">
    <name type="scientific">Sclerotinia borealis (strain F-4128)</name>
    <dbReference type="NCBI Taxonomy" id="1432307"/>
    <lineage>
        <taxon>Eukaryota</taxon>
        <taxon>Fungi</taxon>
        <taxon>Dikarya</taxon>
        <taxon>Ascomycota</taxon>
        <taxon>Pezizomycotina</taxon>
        <taxon>Leotiomycetes</taxon>
        <taxon>Helotiales</taxon>
        <taxon>Sclerotiniaceae</taxon>
        <taxon>Sclerotinia</taxon>
    </lineage>
</organism>
<evidence type="ECO:0000313" key="3">
    <source>
        <dbReference type="EMBL" id="ESZ89826.1"/>
    </source>
</evidence>
<dbReference type="Proteomes" id="UP000019487">
    <property type="component" value="Unassembled WGS sequence"/>
</dbReference>
<gene>
    <name evidence="3" type="ORF">SBOR_9790</name>
</gene>
<feature type="compositionally biased region" description="Basic and acidic residues" evidence="1">
    <location>
        <begin position="198"/>
        <end position="213"/>
    </location>
</feature>